<sequence>MGNYGLFSFHGVNKVITKRQESPEIQGFYKDNFVKIDVKNKLITVPDGVKSVTTVMEILRW</sequence>
<reference evidence="1" key="1">
    <citation type="submission" date="2019-08" db="EMBL/GenBank/DDBJ databases">
        <authorList>
            <person name="Kucharzyk K."/>
            <person name="Murdoch R.W."/>
            <person name="Higgins S."/>
            <person name="Loffler F."/>
        </authorList>
    </citation>
    <scope>NUCLEOTIDE SEQUENCE</scope>
</reference>
<dbReference type="EMBL" id="VSSQ01077535">
    <property type="protein sequence ID" value="MPN27576.1"/>
    <property type="molecule type" value="Genomic_DNA"/>
</dbReference>
<dbReference type="AlphaFoldDB" id="A0A645GN12"/>
<gene>
    <name evidence="1" type="ORF">SDC9_175010</name>
</gene>
<protein>
    <submittedName>
        <fullName evidence="1">Uncharacterized protein</fullName>
    </submittedName>
</protein>
<name>A0A645GN12_9ZZZZ</name>
<proteinExistence type="predicted"/>
<comment type="caution">
    <text evidence="1">The sequence shown here is derived from an EMBL/GenBank/DDBJ whole genome shotgun (WGS) entry which is preliminary data.</text>
</comment>
<accession>A0A645GN12</accession>
<evidence type="ECO:0000313" key="1">
    <source>
        <dbReference type="EMBL" id="MPN27576.1"/>
    </source>
</evidence>
<organism evidence="1">
    <name type="scientific">bioreactor metagenome</name>
    <dbReference type="NCBI Taxonomy" id="1076179"/>
    <lineage>
        <taxon>unclassified sequences</taxon>
        <taxon>metagenomes</taxon>
        <taxon>ecological metagenomes</taxon>
    </lineage>
</organism>